<keyword evidence="1" id="KW-0175">Coiled coil</keyword>
<dbReference type="PANTHER" id="PTHR33480">
    <property type="entry name" value="SET DOMAIN-CONTAINING PROTEIN-RELATED"/>
    <property type="match status" value="1"/>
</dbReference>
<feature type="region of interest" description="Disordered" evidence="2">
    <location>
        <begin position="308"/>
        <end position="345"/>
    </location>
</feature>
<dbReference type="PANTHER" id="PTHR33480:SF5">
    <property type="entry name" value="SI:DKEY-51D8.9"/>
    <property type="match status" value="1"/>
</dbReference>
<comment type="caution">
    <text evidence="3">The sequence shown here is derived from an EMBL/GenBank/DDBJ whole genome shotgun (WGS) entry which is preliminary data.</text>
</comment>
<proteinExistence type="predicted"/>
<gene>
    <name evidence="3" type="ORF">NQ314_005597</name>
</gene>
<dbReference type="AlphaFoldDB" id="A0AAV8ZHJ7"/>
<evidence type="ECO:0000256" key="1">
    <source>
        <dbReference type="SAM" id="Coils"/>
    </source>
</evidence>
<organism evidence="3 4">
    <name type="scientific">Rhamnusium bicolor</name>
    <dbReference type="NCBI Taxonomy" id="1586634"/>
    <lineage>
        <taxon>Eukaryota</taxon>
        <taxon>Metazoa</taxon>
        <taxon>Ecdysozoa</taxon>
        <taxon>Arthropoda</taxon>
        <taxon>Hexapoda</taxon>
        <taxon>Insecta</taxon>
        <taxon>Pterygota</taxon>
        <taxon>Neoptera</taxon>
        <taxon>Endopterygota</taxon>
        <taxon>Coleoptera</taxon>
        <taxon>Polyphaga</taxon>
        <taxon>Cucujiformia</taxon>
        <taxon>Chrysomeloidea</taxon>
        <taxon>Cerambycidae</taxon>
        <taxon>Lepturinae</taxon>
        <taxon>Rhagiini</taxon>
        <taxon>Rhamnusium</taxon>
    </lineage>
</organism>
<evidence type="ECO:0000256" key="2">
    <source>
        <dbReference type="SAM" id="MobiDB-lite"/>
    </source>
</evidence>
<feature type="compositionally biased region" description="Polar residues" evidence="2">
    <location>
        <begin position="318"/>
        <end position="345"/>
    </location>
</feature>
<sequence>MDLEWNSKICSSALATLCQRKMNITELLPLTDDLVKLNDFLNLNLKDAKTKLSAYSDYKNWSNLASSTLCKIVLFNKRRSGEASKISVLQYTSRPTWSHSCVKEFQNTFSQLELQLASRLTIVQIKGKRGRTVNVLLTNDVKEAIDLLLVHRANLISTENPYLFARGGPTLKNLNDSHDDQDKENISILSNDFEPVSNWVLKVEPQYLRTKNNLHVEENGRKKLMVQMAKTKDDIDQNNIIEEAFNQDIIFGDSQITYDNLSVTDIIIDDIPLTVVPLETICERTSSIIEVVPYDPYDITYLCQESGDQLDEPKPQQDVINDSASKSSNENQFDSISDPNEGSNCTLHRSDQLKGRKSKGNLDLIRQDMRRLAKLLKFASNQNTEIKDKIDLLRPLPEAVTAASSRVSEADIRKWFLNIETYLREENYFEILKYSDRVFDSDETCFMLCPKDKKVLAPKGARNVYEVNDITNQESEEFWILYKLWKQFKTEEVIAQNNLEEVQNETNHSNKVVTRPIILEVDGSINISEITNELFNIEEIPIVFENIPEERLVNEEPSEVSVTAITTLLEEPKLLTEYLKSKEGNNPAESFTTSNGSIKDYLVIVESPIRKGKKDMERMPFVLTSEKWKKMQLEKIEKKKDEEKQKEERKRKRTEKREENELKKDSNKNPYEQKKEI</sequence>
<dbReference type="Proteomes" id="UP001162156">
    <property type="component" value="Unassembled WGS sequence"/>
</dbReference>
<reference evidence="3" key="1">
    <citation type="journal article" date="2023" name="Insect Mol. Biol.">
        <title>Genome sequencing provides insights into the evolution of gene families encoding plant cell wall-degrading enzymes in longhorned beetles.</title>
        <authorList>
            <person name="Shin N.R."/>
            <person name="Okamura Y."/>
            <person name="Kirsch R."/>
            <person name="Pauchet Y."/>
        </authorList>
    </citation>
    <scope>NUCLEOTIDE SEQUENCE</scope>
    <source>
        <strain evidence="3">RBIC_L_NR</strain>
    </source>
</reference>
<feature type="compositionally biased region" description="Basic and acidic residues" evidence="2">
    <location>
        <begin position="655"/>
        <end position="677"/>
    </location>
</feature>
<name>A0AAV8ZHJ7_9CUCU</name>
<feature type="region of interest" description="Disordered" evidence="2">
    <location>
        <begin position="634"/>
        <end position="677"/>
    </location>
</feature>
<feature type="coiled-coil region" evidence="1">
    <location>
        <begin position="362"/>
        <end position="389"/>
    </location>
</feature>
<keyword evidence="4" id="KW-1185">Reference proteome</keyword>
<evidence type="ECO:0000313" key="4">
    <source>
        <dbReference type="Proteomes" id="UP001162156"/>
    </source>
</evidence>
<dbReference type="EMBL" id="JANEYF010001557">
    <property type="protein sequence ID" value="KAJ8963042.1"/>
    <property type="molecule type" value="Genomic_DNA"/>
</dbReference>
<feature type="compositionally biased region" description="Basic and acidic residues" evidence="2">
    <location>
        <begin position="634"/>
        <end position="648"/>
    </location>
</feature>
<evidence type="ECO:0000313" key="3">
    <source>
        <dbReference type="EMBL" id="KAJ8963042.1"/>
    </source>
</evidence>
<protein>
    <submittedName>
        <fullName evidence="3">Uncharacterized protein</fullName>
    </submittedName>
</protein>
<accession>A0AAV8ZHJ7</accession>